<evidence type="ECO:0000313" key="3">
    <source>
        <dbReference type="Proteomes" id="UP000825935"/>
    </source>
</evidence>
<feature type="region of interest" description="Disordered" evidence="1">
    <location>
        <begin position="24"/>
        <end position="52"/>
    </location>
</feature>
<evidence type="ECO:0000313" key="2">
    <source>
        <dbReference type="EMBL" id="KAH7437738.1"/>
    </source>
</evidence>
<gene>
    <name evidence="2" type="ORF">KP509_05G086600</name>
</gene>
<keyword evidence="3" id="KW-1185">Reference proteome</keyword>
<comment type="caution">
    <text evidence="2">The sequence shown here is derived from an EMBL/GenBank/DDBJ whole genome shotgun (WGS) entry which is preliminary data.</text>
</comment>
<proteinExistence type="predicted"/>
<dbReference type="AlphaFoldDB" id="A0A8T2USL4"/>
<organism evidence="2 3">
    <name type="scientific">Ceratopteris richardii</name>
    <name type="common">Triangle waterfern</name>
    <dbReference type="NCBI Taxonomy" id="49495"/>
    <lineage>
        <taxon>Eukaryota</taxon>
        <taxon>Viridiplantae</taxon>
        <taxon>Streptophyta</taxon>
        <taxon>Embryophyta</taxon>
        <taxon>Tracheophyta</taxon>
        <taxon>Polypodiopsida</taxon>
        <taxon>Polypodiidae</taxon>
        <taxon>Polypodiales</taxon>
        <taxon>Pteridineae</taxon>
        <taxon>Pteridaceae</taxon>
        <taxon>Parkerioideae</taxon>
        <taxon>Ceratopteris</taxon>
    </lineage>
</organism>
<name>A0A8T2USL4_CERRI</name>
<accession>A0A8T2USL4</accession>
<reference evidence="2" key="1">
    <citation type="submission" date="2021-08" db="EMBL/GenBank/DDBJ databases">
        <title>WGS assembly of Ceratopteris richardii.</title>
        <authorList>
            <person name="Marchant D.B."/>
            <person name="Chen G."/>
            <person name="Jenkins J."/>
            <person name="Shu S."/>
            <person name="Leebens-Mack J."/>
            <person name="Grimwood J."/>
            <person name="Schmutz J."/>
            <person name="Soltis P."/>
            <person name="Soltis D."/>
            <person name="Chen Z.-H."/>
        </authorList>
    </citation>
    <scope>NUCLEOTIDE SEQUENCE</scope>
    <source>
        <strain evidence="2">Whitten #5841</strain>
        <tissue evidence="2">Leaf</tissue>
    </source>
</reference>
<sequence length="112" mass="12170">MVCESVLLRGPPGWFLAFGQEDSARRKTHPNVDDCGAPRYPSLQTRPTIPPNLGVMPGPPPDLGGATYLAAPLGMPTPFLVFKIQSKGSCSLAIISHEHATTKQHFFFQQIL</sequence>
<dbReference type="EMBL" id="CM035410">
    <property type="protein sequence ID" value="KAH7437738.1"/>
    <property type="molecule type" value="Genomic_DNA"/>
</dbReference>
<evidence type="ECO:0000256" key="1">
    <source>
        <dbReference type="SAM" id="MobiDB-lite"/>
    </source>
</evidence>
<protein>
    <submittedName>
        <fullName evidence="2">Uncharacterized protein</fullName>
    </submittedName>
</protein>
<dbReference type="Proteomes" id="UP000825935">
    <property type="component" value="Chromosome 5"/>
</dbReference>